<sequence length="293" mass="34093">MTNLLTKSNSFKKFRSENKLDSDSTSNTSSRPKLFSKKSIKLFNNNTSLSLSNLNNDNKSHNTVLNNNRNLNLDVVTSNDNKANSTPLKPVLKSKNIVVRLNDYNRMNNSTPIHMKQSSISSSNVKNTRQNNMSLNKSASFNARNMSESHSLEEKPILEVAKTELNIPEPYINIYSQSNANTSMTLFGREDRRMKESLLIYDEKNYNYLNSLINSKNNKYYKLKLMDFDFKMYLEVLDKVKNVEIGIIDYYIKTITESNWVSYREITELKQRLNLITSSWDKRLDFYYSNMVI</sequence>
<dbReference type="OrthoDB" id="3973346at2759"/>
<name>A0A1E5RXY9_HANUV</name>
<dbReference type="AlphaFoldDB" id="A0A1E5RXY9"/>
<accession>A0A1E5RXY9</accession>
<keyword evidence="2" id="KW-1185">Reference proteome</keyword>
<reference evidence="2" key="1">
    <citation type="journal article" date="2016" name="Genome Announc.">
        <title>Genome sequences of three species of Hanseniaspora isolated from spontaneous wine fermentations.</title>
        <authorList>
            <person name="Sternes P.R."/>
            <person name="Lee D."/>
            <person name="Kutyna D.R."/>
            <person name="Borneman A.R."/>
        </authorList>
    </citation>
    <scope>NUCLEOTIDE SEQUENCE [LARGE SCALE GENOMIC DNA]</scope>
    <source>
        <strain evidence="2">AWRI3580</strain>
    </source>
</reference>
<comment type="caution">
    <text evidence="1">The sequence shown here is derived from an EMBL/GenBank/DDBJ whole genome shotgun (WGS) entry which is preliminary data.</text>
</comment>
<dbReference type="EMBL" id="LPNN01000002">
    <property type="protein sequence ID" value="OEJ91827.1"/>
    <property type="molecule type" value="Genomic_DNA"/>
</dbReference>
<evidence type="ECO:0000313" key="2">
    <source>
        <dbReference type="Proteomes" id="UP000095358"/>
    </source>
</evidence>
<dbReference type="VEuPathDB" id="FungiDB:AWRI3580_g848"/>
<dbReference type="Proteomes" id="UP000095358">
    <property type="component" value="Unassembled WGS sequence"/>
</dbReference>
<gene>
    <name evidence="1" type="ORF">AWRI3580_g848</name>
</gene>
<protein>
    <submittedName>
        <fullName evidence="1">Uncharacterized protein</fullName>
    </submittedName>
</protein>
<organism evidence="1 2">
    <name type="scientific">Hanseniaspora uvarum</name>
    <name type="common">Yeast</name>
    <name type="synonym">Kloeckera apiculata</name>
    <dbReference type="NCBI Taxonomy" id="29833"/>
    <lineage>
        <taxon>Eukaryota</taxon>
        <taxon>Fungi</taxon>
        <taxon>Dikarya</taxon>
        <taxon>Ascomycota</taxon>
        <taxon>Saccharomycotina</taxon>
        <taxon>Saccharomycetes</taxon>
        <taxon>Saccharomycodales</taxon>
        <taxon>Saccharomycodaceae</taxon>
        <taxon>Hanseniaspora</taxon>
    </lineage>
</organism>
<proteinExistence type="predicted"/>
<evidence type="ECO:0000313" key="1">
    <source>
        <dbReference type="EMBL" id="OEJ91827.1"/>
    </source>
</evidence>